<accession>A0A8J7KI54</accession>
<feature type="signal peptide" evidence="1">
    <location>
        <begin position="1"/>
        <end position="28"/>
    </location>
</feature>
<evidence type="ECO:0000313" key="2">
    <source>
        <dbReference type="EMBL" id="MBG6135844.1"/>
    </source>
</evidence>
<name>A0A8J7KI54_9ACTN</name>
<sequence>MRLKSAIATIATLAATVAPFAAAGTAHASANGPSGCNNNVCIYTSYTGTGWRVWGEFRSGAAEGHIDFWGPNGFHASSPNGYWTAGGDTQAWSGSGNGQLCAQGWSRANGTWSSVGLPCVAV</sequence>
<keyword evidence="1" id="KW-0732">Signal</keyword>
<proteinExistence type="predicted"/>
<dbReference type="RefSeq" id="WP_197002901.1">
    <property type="nucleotide sequence ID" value="NZ_BONS01000002.1"/>
</dbReference>
<comment type="caution">
    <text evidence="2">The sequence shown here is derived from an EMBL/GenBank/DDBJ whole genome shotgun (WGS) entry which is preliminary data.</text>
</comment>
<keyword evidence="3" id="KW-1185">Reference proteome</keyword>
<protein>
    <recommendedName>
        <fullName evidence="4">Peptidase inhibitor family I36</fullName>
    </recommendedName>
</protein>
<organism evidence="2 3">
    <name type="scientific">Longispora fulva</name>
    <dbReference type="NCBI Taxonomy" id="619741"/>
    <lineage>
        <taxon>Bacteria</taxon>
        <taxon>Bacillati</taxon>
        <taxon>Actinomycetota</taxon>
        <taxon>Actinomycetes</taxon>
        <taxon>Micromonosporales</taxon>
        <taxon>Micromonosporaceae</taxon>
        <taxon>Longispora</taxon>
    </lineage>
</organism>
<evidence type="ECO:0008006" key="4">
    <source>
        <dbReference type="Google" id="ProtNLM"/>
    </source>
</evidence>
<dbReference type="Proteomes" id="UP000622552">
    <property type="component" value="Unassembled WGS sequence"/>
</dbReference>
<evidence type="ECO:0000256" key="1">
    <source>
        <dbReference type="SAM" id="SignalP"/>
    </source>
</evidence>
<evidence type="ECO:0000313" key="3">
    <source>
        <dbReference type="Proteomes" id="UP000622552"/>
    </source>
</evidence>
<feature type="chain" id="PRO_5035287964" description="Peptidase inhibitor family I36" evidence="1">
    <location>
        <begin position="29"/>
        <end position="122"/>
    </location>
</feature>
<gene>
    <name evidence="2" type="ORF">IW245_002038</name>
</gene>
<dbReference type="EMBL" id="JADOUF010000001">
    <property type="protein sequence ID" value="MBG6135844.1"/>
    <property type="molecule type" value="Genomic_DNA"/>
</dbReference>
<dbReference type="AlphaFoldDB" id="A0A8J7KI54"/>
<reference evidence="2" key="1">
    <citation type="submission" date="2020-11" db="EMBL/GenBank/DDBJ databases">
        <title>Sequencing the genomes of 1000 actinobacteria strains.</title>
        <authorList>
            <person name="Klenk H.-P."/>
        </authorList>
    </citation>
    <scope>NUCLEOTIDE SEQUENCE</scope>
    <source>
        <strain evidence="2">DSM 45356</strain>
    </source>
</reference>